<evidence type="ECO:0000256" key="5">
    <source>
        <dbReference type="ARBA" id="ARBA00011921"/>
    </source>
</evidence>
<evidence type="ECO:0000256" key="13">
    <source>
        <dbReference type="ARBA" id="ARBA00023285"/>
    </source>
</evidence>
<dbReference type="SUPFAM" id="SSF53187">
    <property type="entry name" value="Zn-dependent exopeptidases"/>
    <property type="match status" value="1"/>
</dbReference>
<dbReference type="EC" id="3.5.1.18" evidence="5"/>
<evidence type="ECO:0000256" key="3">
    <source>
        <dbReference type="ARBA" id="ARBA00005130"/>
    </source>
</evidence>
<comment type="cofactor">
    <cofactor evidence="2">
        <name>Zn(2+)</name>
        <dbReference type="ChEBI" id="CHEBI:29105"/>
    </cofactor>
</comment>
<dbReference type="InterPro" id="IPR001160">
    <property type="entry name" value="Peptidase_M20C"/>
</dbReference>
<proteinExistence type="inferred from homology"/>
<dbReference type="PRINTS" id="PR00934">
    <property type="entry name" value="XHISDIPTASE"/>
</dbReference>
<sequence>MVFFIIYKLTLLYYKYYNLREKNNMNEEDKIAILSKLISYKSVNDHEKQVALYLQSLLHENGIESKLVPVSGDRANLVAEIGTGKPVLAISGHMDVVDVQEKNWNTDPFQLTEQGDKLYGRGTTDMKAGLAAIVIALIELKQNKTPINGTIRFMATAGEEVGQEGAEVLQKEGYMKDVDSLLIAEPSGFIAVYASKGELDIDIKSIGKAAHSSMPALGNNAVEHLLNVLNDIQKQLKNLMDEAENEVLGKTVFNIDVIKGGTQPNAIPGSAEAVLNIRTIPELPNQKILEIIQNTIDQYNAHTTGQIALECGMNIVPILGNKDARLLKLVQKIGQPYLQKQNYTAEQIKQFEQQAKLSGIPFSADEILAVGVSGGTDASKFFIDQPTNCNYVVFGPGNGNSHQDNEFVSKAMYLEFIEIFKKVIVEFFK</sequence>
<keyword evidence="10" id="KW-0862">Zinc</keyword>
<comment type="caution">
    <text evidence="16">The sequence shown here is derived from an EMBL/GenBank/DDBJ whole genome shotgun (WGS) entry which is preliminary data.</text>
</comment>
<dbReference type="GO" id="GO:0009014">
    <property type="term" value="F:succinyl-diaminopimelate desuccinylase activity"/>
    <property type="evidence" value="ECO:0007669"/>
    <property type="project" value="UniProtKB-EC"/>
</dbReference>
<keyword evidence="9" id="KW-0378">Hydrolase</keyword>
<evidence type="ECO:0000256" key="12">
    <source>
        <dbReference type="ARBA" id="ARBA00023154"/>
    </source>
</evidence>
<gene>
    <name evidence="16" type="ORF">DS832_05695</name>
</gene>
<dbReference type="GO" id="GO:0019877">
    <property type="term" value="P:diaminopimelate biosynthetic process"/>
    <property type="evidence" value="ECO:0007669"/>
    <property type="project" value="UniProtKB-KW"/>
</dbReference>
<evidence type="ECO:0000259" key="15">
    <source>
        <dbReference type="Pfam" id="PF07687"/>
    </source>
</evidence>
<dbReference type="InterPro" id="IPR011650">
    <property type="entry name" value="Peptidase_M20_dimer"/>
</dbReference>
<dbReference type="Proteomes" id="UP000284822">
    <property type="component" value="Unassembled WGS sequence"/>
</dbReference>
<dbReference type="InterPro" id="IPR050072">
    <property type="entry name" value="Peptidase_M20A"/>
</dbReference>
<dbReference type="PANTHER" id="PTHR43808">
    <property type="entry name" value="ACETYLORNITHINE DEACETYLASE"/>
    <property type="match status" value="1"/>
</dbReference>
<dbReference type="GO" id="GO:0009089">
    <property type="term" value="P:lysine biosynthetic process via diaminopimelate"/>
    <property type="evidence" value="ECO:0007669"/>
    <property type="project" value="UniProtKB-UniPathway"/>
</dbReference>
<protein>
    <recommendedName>
        <fullName evidence="6">Probable succinyl-diaminopimelate desuccinylase</fullName>
        <ecNumber evidence="5">3.5.1.18</ecNumber>
    </recommendedName>
</protein>
<keyword evidence="13" id="KW-0170">Cobalt</keyword>
<keyword evidence="12" id="KW-0457">Lysine biosynthesis</keyword>
<comment type="similarity">
    <text evidence="4">Belongs to the peptidase M20A family.</text>
</comment>
<reference evidence="16 17" key="1">
    <citation type="submission" date="2018-07" db="EMBL/GenBank/DDBJ databases">
        <title>Genome sequences of six Lactobacillus spp. isolated from bumble bee guts.</title>
        <authorList>
            <person name="Motta E.V.S."/>
            <person name="Moran N.A."/>
        </authorList>
    </citation>
    <scope>NUCLEOTIDE SEQUENCE [LARGE SCALE GENOMIC DNA]</scope>
    <source>
        <strain evidence="16 17">LV-8.1</strain>
    </source>
</reference>
<evidence type="ECO:0000256" key="9">
    <source>
        <dbReference type="ARBA" id="ARBA00022801"/>
    </source>
</evidence>
<comment type="pathway">
    <text evidence="3">Amino-acid biosynthesis; L-lysine biosynthesis via DAP pathway; LL-2,6-diaminopimelate from (S)-tetrahydrodipicolinate (succinylase route): step 3/3.</text>
</comment>
<evidence type="ECO:0000313" key="16">
    <source>
        <dbReference type="EMBL" id="RHW46976.1"/>
    </source>
</evidence>
<dbReference type="PROSITE" id="PS00758">
    <property type="entry name" value="ARGE_DAPE_CPG2_1"/>
    <property type="match status" value="1"/>
</dbReference>
<comment type="catalytic activity">
    <reaction evidence="14">
        <text>N-succinyl-(2S,6S)-2,6-diaminopimelate + H2O = (2S,6S)-2,6-diaminopimelate + succinate</text>
        <dbReference type="Rhea" id="RHEA:22608"/>
        <dbReference type="ChEBI" id="CHEBI:15377"/>
        <dbReference type="ChEBI" id="CHEBI:30031"/>
        <dbReference type="ChEBI" id="CHEBI:57609"/>
        <dbReference type="ChEBI" id="CHEBI:58087"/>
        <dbReference type="EC" id="3.5.1.18"/>
    </reaction>
</comment>
<dbReference type="AlphaFoldDB" id="A0A417Z8M2"/>
<dbReference type="Gene3D" id="3.40.630.10">
    <property type="entry name" value="Zn peptidases"/>
    <property type="match status" value="2"/>
</dbReference>
<dbReference type="UniPathway" id="UPA00034">
    <property type="reaction ID" value="UER00021"/>
</dbReference>
<dbReference type="SUPFAM" id="SSF55031">
    <property type="entry name" value="Bacterial exopeptidase dimerisation domain"/>
    <property type="match status" value="1"/>
</dbReference>
<keyword evidence="11" id="KW-0220">Diaminopimelate biosynthesis</keyword>
<dbReference type="Gene3D" id="3.30.70.360">
    <property type="match status" value="1"/>
</dbReference>
<name>A0A417Z8M2_9LACO</name>
<dbReference type="InterPro" id="IPR010182">
    <property type="entry name" value="ArgE/DapE"/>
</dbReference>
<dbReference type="NCBIfam" id="TIGR01910">
    <property type="entry name" value="DapE-ArgE"/>
    <property type="match status" value="1"/>
</dbReference>
<evidence type="ECO:0000256" key="2">
    <source>
        <dbReference type="ARBA" id="ARBA00001947"/>
    </source>
</evidence>
<evidence type="ECO:0000256" key="6">
    <source>
        <dbReference type="ARBA" id="ARBA00016853"/>
    </source>
</evidence>
<accession>A0A417Z8M2</accession>
<evidence type="ECO:0000256" key="11">
    <source>
        <dbReference type="ARBA" id="ARBA00022915"/>
    </source>
</evidence>
<organism evidence="16 17">
    <name type="scientific">Bombilactobacillus bombi</name>
    <dbReference type="NCBI Taxonomy" id="1303590"/>
    <lineage>
        <taxon>Bacteria</taxon>
        <taxon>Bacillati</taxon>
        <taxon>Bacillota</taxon>
        <taxon>Bacilli</taxon>
        <taxon>Lactobacillales</taxon>
        <taxon>Lactobacillaceae</taxon>
        <taxon>Bombilactobacillus</taxon>
    </lineage>
</organism>
<evidence type="ECO:0000256" key="10">
    <source>
        <dbReference type="ARBA" id="ARBA00022833"/>
    </source>
</evidence>
<dbReference type="CDD" id="cd08659">
    <property type="entry name" value="M20_ArgE_DapE-like"/>
    <property type="match status" value="1"/>
</dbReference>
<comment type="cofactor">
    <cofactor evidence="1">
        <name>Co(2+)</name>
        <dbReference type="ChEBI" id="CHEBI:48828"/>
    </cofactor>
</comment>
<dbReference type="PROSITE" id="PS00759">
    <property type="entry name" value="ARGE_DAPE_CPG2_2"/>
    <property type="match status" value="1"/>
</dbReference>
<evidence type="ECO:0000256" key="8">
    <source>
        <dbReference type="ARBA" id="ARBA00022723"/>
    </source>
</evidence>
<dbReference type="Pfam" id="PF01546">
    <property type="entry name" value="Peptidase_M20"/>
    <property type="match status" value="1"/>
</dbReference>
<feature type="domain" description="Peptidase M20 dimerisation" evidence="15">
    <location>
        <begin position="193"/>
        <end position="302"/>
    </location>
</feature>
<dbReference type="InterPro" id="IPR002933">
    <property type="entry name" value="Peptidase_M20"/>
</dbReference>
<dbReference type="GO" id="GO:0046872">
    <property type="term" value="F:metal ion binding"/>
    <property type="evidence" value="ECO:0007669"/>
    <property type="project" value="UniProtKB-KW"/>
</dbReference>
<dbReference type="InterPro" id="IPR036264">
    <property type="entry name" value="Bact_exopeptidase_dim_dom"/>
</dbReference>
<dbReference type="NCBIfam" id="NF006365">
    <property type="entry name" value="PRK08588.1"/>
    <property type="match status" value="1"/>
</dbReference>
<evidence type="ECO:0000313" key="17">
    <source>
        <dbReference type="Proteomes" id="UP000284822"/>
    </source>
</evidence>
<evidence type="ECO:0000256" key="14">
    <source>
        <dbReference type="ARBA" id="ARBA00051301"/>
    </source>
</evidence>
<dbReference type="Pfam" id="PF07687">
    <property type="entry name" value="M20_dimer"/>
    <property type="match status" value="1"/>
</dbReference>
<dbReference type="InterPro" id="IPR001261">
    <property type="entry name" value="ArgE/DapE_CS"/>
</dbReference>
<evidence type="ECO:0000256" key="1">
    <source>
        <dbReference type="ARBA" id="ARBA00001941"/>
    </source>
</evidence>
<keyword evidence="8" id="KW-0479">Metal-binding</keyword>
<dbReference type="PANTHER" id="PTHR43808:SF8">
    <property type="entry name" value="PEPTIDASE M20 DIMERISATION DOMAIN-CONTAINING PROTEIN"/>
    <property type="match status" value="1"/>
</dbReference>
<evidence type="ECO:0000256" key="4">
    <source>
        <dbReference type="ARBA" id="ARBA00006247"/>
    </source>
</evidence>
<evidence type="ECO:0000256" key="7">
    <source>
        <dbReference type="ARBA" id="ARBA00022605"/>
    </source>
</evidence>
<keyword evidence="7" id="KW-0028">Amino-acid biosynthesis</keyword>
<dbReference type="EMBL" id="QOCS01000009">
    <property type="protein sequence ID" value="RHW46976.1"/>
    <property type="molecule type" value="Genomic_DNA"/>
</dbReference>
<dbReference type="GO" id="GO:0006508">
    <property type="term" value="P:proteolysis"/>
    <property type="evidence" value="ECO:0007669"/>
    <property type="project" value="InterPro"/>
</dbReference>